<evidence type="ECO:0000256" key="2">
    <source>
        <dbReference type="ARBA" id="ARBA00004406"/>
    </source>
</evidence>
<comment type="function">
    <text evidence="14">Non-classical phosphatidylinositol (PtdIns) transfer protein (PITP), which exhibits PtdIns-binding/transfer activity in the absence of detectable PtdCho-binding/transfer activity. Regulates PtdIns(4,5)P2 homeostasis at the plasma membrane. Heme-binding protein that may play a role in organic oxidant-induced stress responses.</text>
</comment>
<evidence type="ECO:0000256" key="14">
    <source>
        <dbReference type="ARBA" id="ARBA00024180"/>
    </source>
</evidence>
<dbReference type="PANTHER" id="PTHR47669:SF1">
    <property type="entry name" value="PHOSPHATIDYLINOSITOL TRANSFER PROTEIN SFH5"/>
    <property type="match status" value="1"/>
</dbReference>
<accession>A0A9W8MU50</accession>
<keyword evidence="10" id="KW-0408">Iron</keyword>
<evidence type="ECO:0000256" key="11">
    <source>
        <dbReference type="ARBA" id="ARBA00023055"/>
    </source>
</evidence>
<evidence type="ECO:0000259" key="16">
    <source>
        <dbReference type="PROSITE" id="PS50191"/>
    </source>
</evidence>
<comment type="subcellular location">
    <subcellularLocation>
        <location evidence="15">Cytoplasm</location>
    </subcellularLocation>
    <subcellularLocation>
        <location evidence="2 15">Endoplasmic reticulum membrane</location>
        <topology evidence="2 15">Peripheral membrane protein</topology>
    </subcellularLocation>
    <subcellularLocation>
        <location evidence="15">Microsome membrane</location>
        <topology evidence="15">Peripheral membrane protein</topology>
    </subcellularLocation>
</comment>
<feature type="domain" description="CRAL-TRIO" evidence="16">
    <location>
        <begin position="14"/>
        <end position="189"/>
    </location>
</feature>
<evidence type="ECO:0000313" key="17">
    <source>
        <dbReference type="EMBL" id="KAJ3510056.1"/>
    </source>
</evidence>
<keyword evidence="5 15" id="KW-0963">Cytoplasm</keyword>
<dbReference type="OrthoDB" id="75724at2759"/>
<evidence type="ECO:0000256" key="7">
    <source>
        <dbReference type="ARBA" id="ARBA00022723"/>
    </source>
</evidence>
<dbReference type="GO" id="GO:0008526">
    <property type="term" value="F:phosphatidylinositol transfer activity"/>
    <property type="evidence" value="ECO:0007669"/>
    <property type="project" value="UniProtKB-UniRule"/>
</dbReference>
<evidence type="ECO:0000256" key="8">
    <source>
        <dbReference type="ARBA" id="ARBA00022824"/>
    </source>
</evidence>
<gene>
    <name evidence="17" type="ORF">NLJ89_g4890</name>
</gene>
<keyword evidence="11 15" id="KW-0445">Lipid transport</keyword>
<comment type="catalytic activity">
    <reaction evidence="13">
        <text>a 1,2-diacyl-sn-glycero-3-phospho-(1D-myo-inositol)(in) = a 1,2-diacyl-sn-glycero-3-phospho-(1D-myo-inositol)(out)</text>
        <dbReference type="Rhea" id="RHEA:38691"/>
        <dbReference type="ChEBI" id="CHEBI:57880"/>
    </reaction>
    <physiologicalReaction direction="left-to-right" evidence="13">
        <dbReference type="Rhea" id="RHEA:38692"/>
    </physiologicalReaction>
</comment>
<dbReference type="GO" id="GO:0005829">
    <property type="term" value="C:cytosol"/>
    <property type="evidence" value="ECO:0007669"/>
    <property type="project" value="TreeGrafter"/>
</dbReference>
<reference evidence="17" key="1">
    <citation type="submission" date="2022-07" db="EMBL/GenBank/DDBJ databases">
        <title>Genome Sequence of Agrocybe chaxingu.</title>
        <authorList>
            <person name="Buettner E."/>
        </authorList>
    </citation>
    <scope>NUCLEOTIDE SEQUENCE</scope>
    <source>
        <strain evidence="17">MP-N11</strain>
    </source>
</reference>
<dbReference type="PROSITE" id="PS50191">
    <property type="entry name" value="CRAL_TRIO"/>
    <property type="match status" value="1"/>
</dbReference>
<dbReference type="GO" id="GO:0032541">
    <property type="term" value="C:cortical endoplasmic reticulum"/>
    <property type="evidence" value="ECO:0007669"/>
    <property type="project" value="TreeGrafter"/>
</dbReference>
<keyword evidence="18" id="KW-1185">Reference proteome</keyword>
<evidence type="ECO:0000256" key="1">
    <source>
        <dbReference type="ARBA" id="ARBA00001970"/>
    </source>
</evidence>
<dbReference type="SMART" id="SM00516">
    <property type="entry name" value="SEC14"/>
    <property type="match status" value="1"/>
</dbReference>
<sequence length="189" mass="21294">MFVGTLRWRESFNVDAALKEEFPQDVFGSLGHIFGKDTGGRPIIYNIYGGDQDLKAAFGDVQRFIRWRVALMERSVFLLDFNEVDQTVQVHDYEGVSLSSRDANSKAAASEASNIFQSHYPEMLHKKFFINVPTILSWIFWAFKPLLSANTLAKMSVVGTGQDAIRKALVAHVKEEELPKRYGGLADAF</sequence>
<dbReference type="EMBL" id="JANKHO010000427">
    <property type="protein sequence ID" value="KAJ3510056.1"/>
    <property type="molecule type" value="Genomic_DNA"/>
</dbReference>
<keyword evidence="12 15" id="KW-0472">Membrane</keyword>
<keyword evidence="9 15" id="KW-0492">Microsome</keyword>
<proteinExistence type="inferred from homology"/>
<dbReference type="CDD" id="cd00170">
    <property type="entry name" value="SEC14"/>
    <property type="match status" value="1"/>
</dbReference>
<evidence type="ECO:0000256" key="6">
    <source>
        <dbReference type="ARBA" id="ARBA00022617"/>
    </source>
</evidence>
<organism evidence="17 18">
    <name type="scientific">Agrocybe chaxingu</name>
    <dbReference type="NCBI Taxonomy" id="84603"/>
    <lineage>
        <taxon>Eukaryota</taxon>
        <taxon>Fungi</taxon>
        <taxon>Dikarya</taxon>
        <taxon>Basidiomycota</taxon>
        <taxon>Agaricomycotina</taxon>
        <taxon>Agaricomycetes</taxon>
        <taxon>Agaricomycetidae</taxon>
        <taxon>Agaricales</taxon>
        <taxon>Agaricineae</taxon>
        <taxon>Strophariaceae</taxon>
        <taxon>Agrocybe</taxon>
    </lineage>
</organism>
<comment type="cofactor">
    <cofactor evidence="1">
        <name>heme b</name>
        <dbReference type="ChEBI" id="CHEBI:60344"/>
    </cofactor>
</comment>
<dbReference type="GO" id="GO:0005789">
    <property type="term" value="C:endoplasmic reticulum membrane"/>
    <property type="evidence" value="ECO:0007669"/>
    <property type="project" value="UniProtKB-SubCell"/>
</dbReference>
<keyword evidence="4 15" id="KW-0813">Transport</keyword>
<dbReference type="GO" id="GO:0005886">
    <property type="term" value="C:plasma membrane"/>
    <property type="evidence" value="ECO:0007669"/>
    <property type="project" value="TreeGrafter"/>
</dbReference>
<dbReference type="Proteomes" id="UP001148786">
    <property type="component" value="Unassembled WGS sequence"/>
</dbReference>
<protein>
    <recommendedName>
        <fullName evidence="15">Phosphatidylinositol transfer protein SFH5</fullName>
        <shortName evidence="15">PITP SFH5</shortName>
    </recommendedName>
</protein>
<evidence type="ECO:0000256" key="10">
    <source>
        <dbReference type="ARBA" id="ARBA00023004"/>
    </source>
</evidence>
<dbReference type="Gene3D" id="3.40.525.10">
    <property type="entry name" value="CRAL-TRIO lipid binding domain"/>
    <property type="match status" value="1"/>
</dbReference>
<name>A0A9W8MU50_9AGAR</name>
<keyword evidence="8 15" id="KW-0256">Endoplasmic reticulum</keyword>
<dbReference type="GO" id="GO:0043001">
    <property type="term" value="P:Golgi to plasma membrane protein transport"/>
    <property type="evidence" value="ECO:0007669"/>
    <property type="project" value="TreeGrafter"/>
</dbReference>
<evidence type="ECO:0000256" key="4">
    <source>
        <dbReference type="ARBA" id="ARBA00022448"/>
    </source>
</evidence>
<comment type="caution">
    <text evidence="17">The sequence shown here is derived from an EMBL/GenBank/DDBJ whole genome shotgun (WGS) entry which is preliminary data.</text>
</comment>
<dbReference type="InterPro" id="IPR036865">
    <property type="entry name" value="CRAL-TRIO_dom_sf"/>
</dbReference>
<evidence type="ECO:0000256" key="15">
    <source>
        <dbReference type="RuleBase" id="RU367059"/>
    </source>
</evidence>
<dbReference type="PANTHER" id="PTHR47669">
    <property type="entry name" value="PHOSPHATIDYLINOSITOL TRANSFER PROTEIN SFH5"/>
    <property type="match status" value="1"/>
</dbReference>
<evidence type="ECO:0000256" key="5">
    <source>
        <dbReference type="ARBA" id="ARBA00022490"/>
    </source>
</evidence>
<evidence type="ECO:0000256" key="12">
    <source>
        <dbReference type="ARBA" id="ARBA00023136"/>
    </source>
</evidence>
<dbReference type="GO" id="GO:0017157">
    <property type="term" value="P:regulation of exocytosis"/>
    <property type="evidence" value="ECO:0007669"/>
    <property type="project" value="TreeGrafter"/>
</dbReference>
<evidence type="ECO:0000313" key="18">
    <source>
        <dbReference type="Proteomes" id="UP001148786"/>
    </source>
</evidence>
<dbReference type="AlphaFoldDB" id="A0A9W8MU50"/>
<dbReference type="InterPro" id="IPR001251">
    <property type="entry name" value="CRAL-TRIO_dom"/>
</dbReference>
<dbReference type="SUPFAM" id="SSF52087">
    <property type="entry name" value="CRAL/TRIO domain"/>
    <property type="match status" value="1"/>
</dbReference>
<comment type="similarity">
    <text evidence="3 15">Belongs to the SFH5 family.</text>
</comment>
<dbReference type="InterPro" id="IPR042938">
    <property type="entry name" value="Sfh5"/>
</dbReference>
<keyword evidence="6" id="KW-0349">Heme</keyword>
<evidence type="ECO:0000256" key="9">
    <source>
        <dbReference type="ARBA" id="ARBA00022848"/>
    </source>
</evidence>
<evidence type="ECO:0000256" key="13">
    <source>
        <dbReference type="ARBA" id="ARBA00024146"/>
    </source>
</evidence>
<evidence type="ECO:0000256" key="3">
    <source>
        <dbReference type="ARBA" id="ARBA00006667"/>
    </source>
</evidence>
<dbReference type="GO" id="GO:0046872">
    <property type="term" value="F:metal ion binding"/>
    <property type="evidence" value="ECO:0007669"/>
    <property type="project" value="UniProtKB-KW"/>
</dbReference>
<dbReference type="Pfam" id="PF00650">
    <property type="entry name" value="CRAL_TRIO"/>
    <property type="match status" value="1"/>
</dbReference>
<keyword evidence="7" id="KW-0479">Metal-binding</keyword>